<comment type="caution">
    <text evidence="1">The sequence shown here is derived from an EMBL/GenBank/DDBJ whole genome shotgun (WGS) entry which is preliminary data.</text>
</comment>
<sequence length="236" mass="24710">MKHMLAATLLASSAAVATAQPAMPMEHGREPAGVLNLDARATTDVPTDVVSMTLAVEQEGAEPGPISAALSQRAQRVIAEAKRTPGVTAESGGFTIYPSNDKNGRISAWRGRAEVRLESKDFAAVSKLAGELASQMQVQNIAFSLSREARDAAESKLIDEAIASFKTKAQHTAKAFGYGSYTIRNVHVGQAGAVTPMPRAYMAKTMAAEAMAAPVPVEGGKAQVTVTVSGSVQMLR</sequence>
<accession>A0ACD3SKK6</accession>
<dbReference type="Proteomes" id="UP000004277">
    <property type="component" value="Unassembled WGS sequence"/>
</dbReference>
<evidence type="ECO:0000313" key="2">
    <source>
        <dbReference type="Proteomes" id="UP000004277"/>
    </source>
</evidence>
<reference evidence="1" key="1">
    <citation type="submission" date="2019-05" db="EMBL/GenBank/DDBJ databases">
        <title>Revised genome assembly of Burkholderiaceae (previously Ralstonia) sp. PBA.</title>
        <authorList>
            <person name="Gan H.M."/>
        </authorList>
    </citation>
    <scope>NUCLEOTIDE SEQUENCE</scope>
    <source>
        <strain evidence="1">PBA</strain>
    </source>
</reference>
<name>A0ACD3SKK6_9BURK</name>
<proteinExistence type="predicted"/>
<gene>
    <name evidence="1" type="ORF">MW7_016735</name>
</gene>
<protein>
    <submittedName>
        <fullName evidence="1">DUF541 domain-containing protein</fullName>
    </submittedName>
</protein>
<dbReference type="EMBL" id="AKCV02000026">
    <property type="protein sequence ID" value="TMS56723.1"/>
    <property type="molecule type" value="Genomic_DNA"/>
</dbReference>
<keyword evidence="2" id="KW-1185">Reference proteome</keyword>
<organism evidence="1 2">
    <name type="scientific">Imbroritus primus</name>
    <dbReference type="NCBI Taxonomy" id="3058603"/>
    <lineage>
        <taxon>Bacteria</taxon>
        <taxon>Pseudomonadati</taxon>
        <taxon>Pseudomonadota</taxon>
        <taxon>Betaproteobacteria</taxon>
        <taxon>Burkholderiales</taxon>
        <taxon>Burkholderiaceae</taxon>
        <taxon>Imbroritus</taxon>
    </lineage>
</organism>
<evidence type="ECO:0000313" key="1">
    <source>
        <dbReference type="EMBL" id="TMS56723.1"/>
    </source>
</evidence>